<gene>
    <name evidence="1" type="ORF">G9U52_37440</name>
</gene>
<comment type="caution">
    <text evidence="1">The sequence shown here is derived from an EMBL/GenBank/DDBJ whole genome shotgun (WGS) entry which is preliminary data.</text>
</comment>
<reference evidence="1" key="1">
    <citation type="submission" date="2020-03" db="EMBL/GenBank/DDBJ databases">
        <title>Draft sequencing of Paenibacilllus sp. S3N08.</title>
        <authorList>
            <person name="Kim D.-U."/>
        </authorList>
    </citation>
    <scope>NUCLEOTIDE SEQUENCE</scope>
    <source>
        <strain evidence="1">S3N08</strain>
    </source>
</reference>
<evidence type="ECO:0000313" key="1">
    <source>
        <dbReference type="EMBL" id="NHN35388.1"/>
    </source>
</evidence>
<protein>
    <submittedName>
        <fullName evidence="1">YolD-like family protein</fullName>
    </submittedName>
</protein>
<proteinExistence type="predicted"/>
<sequence length="76" mass="8872">MVDIRNEFQCNRKNQMAAVLIPAHRSMLIAFHVEQFFVTMAELTEDSLEELQYKITESMEACTPIRIRLLADHSFV</sequence>
<accession>A0ABX0JIF4</accession>
<keyword evidence="2" id="KW-1185">Reference proteome</keyword>
<name>A0ABX0JIF4_9BACL</name>
<dbReference type="EMBL" id="JAAOIW010000033">
    <property type="protein sequence ID" value="NHN35388.1"/>
    <property type="molecule type" value="Genomic_DNA"/>
</dbReference>
<dbReference type="Proteomes" id="UP001165962">
    <property type="component" value="Unassembled WGS sequence"/>
</dbReference>
<evidence type="ECO:0000313" key="2">
    <source>
        <dbReference type="Proteomes" id="UP001165962"/>
    </source>
</evidence>
<organism evidence="1 2">
    <name type="scientific">Paenibacillus agricola</name>
    <dbReference type="NCBI Taxonomy" id="2716264"/>
    <lineage>
        <taxon>Bacteria</taxon>
        <taxon>Bacillati</taxon>
        <taxon>Bacillota</taxon>
        <taxon>Bacilli</taxon>
        <taxon>Bacillales</taxon>
        <taxon>Paenibacillaceae</taxon>
        <taxon>Paenibacillus</taxon>
    </lineage>
</organism>